<protein>
    <submittedName>
        <fullName evidence="2">Uncharacterized protein</fullName>
    </submittedName>
</protein>
<dbReference type="EMBL" id="KZ999611">
    <property type="protein sequence ID" value="RKO84906.1"/>
    <property type="molecule type" value="Genomic_DNA"/>
</dbReference>
<keyword evidence="3" id="KW-1185">Reference proteome</keyword>
<evidence type="ECO:0000256" key="1">
    <source>
        <dbReference type="SAM" id="MobiDB-lite"/>
    </source>
</evidence>
<feature type="region of interest" description="Disordered" evidence="1">
    <location>
        <begin position="466"/>
        <end position="520"/>
    </location>
</feature>
<feature type="region of interest" description="Disordered" evidence="1">
    <location>
        <begin position="271"/>
        <end position="320"/>
    </location>
</feature>
<gene>
    <name evidence="2" type="ORF">BDK51DRAFT_48556</name>
</gene>
<feature type="compositionally biased region" description="Basic residues" evidence="1">
    <location>
        <begin position="305"/>
        <end position="319"/>
    </location>
</feature>
<dbReference type="AlphaFoldDB" id="A0A4P9W423"/>
<feature type="compositionally biased region" description="Low complexity" evidence="1">
    <location>
        <begin position="277"/>
        <end position="303"/>
    </location>
</feature>
<evidence type="ECO:0000313" key="2">
    <source>
        <dbReference type="EMBL" id="RKO84906.1"/>
    </source>
</evidence>
<feature type="compositionally biased region" description="Low complexity" evidence="1">
    <location>
        <begin position="480"/>
        <end position="502"/>
    </location>
</feature>
<evidence type="ECO:0000313" key="3">
    <source>
        <dbReference type="Proteomes" id="UP000269721"/>
    </source>
</evidence>
<organism evidence="2 3">
    <name type="scientific">Blyttiomyces helicus</name>
    <dbReference type="NCBI Taxonomy" id="388810"/>
    <lineage>
        <taxon>Eukaryota</taxon>
        <taxon>Fungi</taxon>
        <taxon>Fungi incertae sedis</taxon>
        <taxon>Chytridiomycota</taxon>
        <taxon>Chytridiomycota incertae sedis</taxon>
        <taxon>Chytridiomycetes</taxon>
        <taxon>Chytridiomycetes incertae sedis</taxon>
        <taxon>Blyttiomyces</taxon>
    </lineage>
</organism>
<name>A0A4P9W423_9FUNG</name>
<accession>A0A4P9W423</accession>
<dbReference type="Proteomes" id="UP000269721">
    <property type="component" value="Unassembled WGS sequence"/>
</dbReference>
<proteinExistence type="predicted"/>
<reference evidence="3" key="1">
    <citation type="journal article" date="2018" name="Nat. Microbiol.">
        <title>Leveraging single-cell genomics to expand the fungal tree of life.</title>
        <authorList>
            <person name="Ahrendt S.R."/>
            <person name="Quandt C.A."/>
            <person name="Ciobanu D."/>
            <person name="Clum A."/>
            <person name="Salamov A."/>
            <person name="Andreopoulos B."/>
            <person name="Cheng J.F."/>
            <person name="Woyke T."/>
            <person name="Pelin A."/>
            <person name="Henrissat B."/>
            <person name="Reynolds N.K."/>
            <person name="Benny G.L."/>
            <person name="Smith M.E."/>
            <person name="James T.Y."/>
            <person name="Grigoriev I.V."/>
        </authorList>
    </citation>
    <scope>NUCLEOTIDE SEQUENCE [LARGE SCALE GENOMIC DNA]</scope>
</reference>
<sequence length="520" mass="57768">MAASKWAAIRPRVDGEIHDSFAYMERLRPEAIPPTLRPGILPASGHPHGLIFFGHHASTQTPRSSPPLRMLEPEDFDTPWLRLETEWVCGSFIFDISWYCERDDQTHKLRLGPHHRPIPRLVPDRPRPKGSFVANINCKLADIEYPSMRVDLDESFEGAAMICRVAPYSPDDLRPNTGIANLGQLTSLCSPIEYHETRHPLPIEKRTILLPSFLRRLCFAPSAEPPTLIVFMLRKVTQLPGASSTSNMAPLPAHLAVTALAPAVQPNLEALHHHQSDSSSPSYTSSSSSSSASPSSSSELESSAPHHRKRKKRKKRQSKLQKEPIKFVKVVIPDYRPSQTPSDFVSAAHLAITSVHSHERNEGQVRIALNKAVSTDPYAQHAFEAAYATLKARGVRTSRQTWKPLFMAWVEHISGGAEVQTLNKKLQDLEWRGTALAHHFVSDIQTLLRHDHDHHTDSSHILEAIAPFHGRTRKEPTKDPSVSTTSTASTPSAARTSTPSSPDYGTEPDSSEEASFSRDA</sequence>